<dbReference type="InterPro" id="IPR035994">
    <property type="entry name" value="Nucleoside_phosphorylase_sf"/>
</dbReference>
<dbReference type="Proteomes" id="UP000503313">
    <property type="component" value="Chromosome"/>
</dbReference>
<dbReference type="AlphaFoldDB" id="A0AAE7BIH5"/>
<dbReference type="EMBL" id="CP053835">
    <property type="protein sequence ID" value="QKF78614.1"/>
    <property type="molecule type" value="Genomic_DNA"/>
</dbReference>
<protein>
    <recommendedName>
        <fullName evidence="3">Nucleoside phosphorylase</fullName>
    </recommendedName>
</protein>
<proteinExistence type="predicted"/>
<dbReference type="PANTHER" id="PTHR37822">
    <property type="entry name" value="SPORE PHOTOPRODUCT LYASE-RELATED"/>
    <property type="match status" value="1"/>
</dbReference>
<dbReference type="GO" id="GO:1904047">
    <property type="term" value="F:S-adenosyl-L-methionine binding"/>
    <property type="evidence" value="ECO:0007669"/>
    <property type="project" value="TreeGrafter"/>
</dbReference>
<sequence length="172" mass="19552">MSQILIHTTSIIEAKPIIDFFNLQKLENSNKNEIYSNDDILLIISGVSKDLIVKSLDYIFKNYSISKAFDLSIASCSDGSIALGTLFCTNRFIGGLNFANVTTVEQSLETDENLDTLLVDKQALFFSQICKENIKDFYILKIVSDYFDEVEPTNEKIFELINNSILKWKNLI</sequence>
<organism evidence="1 2">
    <name type="scientific">Arcobacter defluvii</name>
    <dbReference type="NCBI Taxonomy" id="873191"/>
    <lineage>
        <taxon>Bacteria</taxon>
        <taxon>Pseudomonadati</taxon>
        <taxon>Campylobacterota</taxon>
        <taxon>Epsilonproteobacteria</taxon>
        <taxon>Campylobacterales</taxon>
        <taxon>Arcobacteraceae</taxon>
        <taxon>Arcobacter</taxon>
    </lineage>
</organism>
<dbReference type="GO" id="GO:0009116">
    <property type="term" value="P:nucleoside metabolic process"/>
    <property type="evidence" value="ECO:0007669"/>
    <property type="project" value="InterPro"/>
</dbReference>
<keyword evidence="2" id="KW-1185">Reference proteome</keyword>
<dbReference type="GO" id="GO:0051539">
    <property type="term" value="F:4 iron, 4 sulfur cluster binding"/>
    <property type="evidence" value="ECO:0007669"/>
    <property type="project" value="TreeGrafter"/>
</dbReference>
<dbReference type="GO" id="GO:0042601">
    <property type="term" value="C:endospore-forming forespore"/>
    <property type="evidence" value="ECO:0007669"/>
    <property type="project" value="TreeGrafter"/>
</dbReference>
<dbReference type="Gene3D" id="3.40.50.1580">
    <property type="entry name" value="Nucleoside phosphorylase domain"/>
    <property type="match status" value="2"/>
</dbReference>
<dbReference type="InterPro" id="IPR049539">
    <property type="entry name" value="SPL"/>
</dbReference>
<dbReference type="PANTHER" id="PTHR37822:SF2">
    <property type="entry name" value="SPORE PHOTOPRODUCT LYASE"/>
    <property type="match status" value="1"/>
</dbReference>
<gene>
    <name evidence="1" type="ORF">ADFLV_2641</name>
</gene>
<dbReference type="KEGG" id="adz:ADFLV_2641"/>
<evidence type="ECO:0008006" key="3">
    <source>
        <dbReference type="Google" id="ProtNLM"/>
    </source>
</evidence>
<evidence type="ECO:0000313" key="1">
    <source>
        <dbReference type="EMBL" id="QKF78614.1"/>
    </source>
</evidence>
<dbReference type="GO" id="GO:0003913">
    <property type="term" value="F:DNA photolyase activity"/>
    <property type="evidence" value="ECO:0007669"/>
    <property type="project" value="TreeGrafter"/>
</dbReference>
<reference evidence="1 2" key="1">
    <citation type="submission" date="2020-05" db="EMBL/GenBank/DDBJ databases">
        <title>Complete genome sequencing of Campylobacter and Arcobacter type strains.</title>
        <authorList>
            <person name="Miller W.G."/>
            <person name="Yee E."/>
        </authorList>
    </citation>
    <scope>NUCLEOTIDE SEQUENCE [LARGE SCALE GENOMIC DNA]</scope>
    <source>
        <strain evidence="1 2">LMG 25694</strain>
    </source>
</reference>
<dbReference type="RefSeq" id="WP_129010891.1">
    <property type="nucleotide sequence ID" value="NZ_CP053835.1"/>
</dbReference>
<accession>A0AAE7BIH5</accession>
<evidence type="ECO:0000313" key="2">
    <source>
        <dbReference type="Proteomes" id="UP000503313"/>
    </source>
</evidence>
<name>A0AAE7BIH5_9BACT</name>